<protein>
    <submittedName>
        <fullName evidence="1">Uncharacterized protein</fullName>
    </submittedName>
</protein>
<gene>
    <name evidence="1" type="ORF">TR88095</name>
</gene>
<dbReference type="AlphaFoldDB" id="A0A0V0JAZ3"/>
<evidence type="ECO:0000313" key="1">
    <source>
        <dbReference type="EMBL" id="JAP62063.1"/>
    </source>
</evidence>
<name>A0A0V0JAZ3_SCHSO</name>
<accession>A0A0V0JAZ3</accession>
<dbReference type="EMBL" id="GEEE01022112">
    <property type="protein sequence ID" value="JAP41113.1"/>
    <property type="molecule type" value="Transcribed_RNA"/>
</dbReference>
<organism evidence="1">
    <name type="scientific">Schistocephalus solidus</name>
    <name type="common">Tapeworm</name>
    <dbReference type="NCBI Taxonomy" id="70667"/>
    <lineage>
        <taxon>Eukaryota</taxon>
        <taxon>Metazoa</taxon>
        <taxon>Spiralia</taxon>
        <taxon>Lophotrochozoa</taxon>
        <taxon>Platyhelminthes</taxon>
        <taxon>Cestoda</taxon>
        <taxon>Eucestoda</taxon>
        <taxon>Diphyllobothriidea</taxon>
        <taxon>Diphyllobothriidae</taxon>
        <taxon>Schistocephalus</taxon>
    </lineage>
</organism>
<sequence length="111" mass="13183">MTVKKRPQRYPAKSKLALTILKRGLKDNLWHVTPDAMQFYAILGHYKSTRRISRVVMPVERPRYALFLTHHSKTFCEKSSIHRRYKWARKRDMIGRAETTHGSRMLKLSKS</sequence>
<reference evidence="1" key="1">
    <citation type="submission" date="2016-01" db="EMBL/GenBank/DDBJ databases">
        <title>Reference transcriptome for the parasite Schistocephalus solidus: insights into the molecular evolution of parasitism.</title>
        <authorList>
            <person name="Hebert F.O."/>
            <person name="Grambauer S."/>
            <person name="Barber I."/>
            <person name="Landry C.R."/>
            <person name="Aubin-Horth N."/>
        </authorList>
    </citation>
    <scope>NUCLEOTIDE SEQUENCE</scope>
</reference>
<dbReference type="EMBL" id="GEEE01001162">
    <property type="protein sequence ID" value="JAP62063.1"/>
    <property type="molecule type" value="Transcribed_RNA"/>
</dbReference>
<proteinExistence type="predicted"/>